<keyword evidence="2 7" id="KW-0813">Transport</keyword>
<dbReference type="SUPFAM" id="SSF161098">
    <property type="entry name" value="MetI-like"/>
    <property type="match status" value="1"/>
</dbReference>
<comment type="subcellular location">
    <subcellularLocation>
        <location evidence="1 7">Cell membrane</location>
        <topology evidence="1 7">Multi-pass membrane protein</topology>
    </subcellularLocation>
</comment>
<evidence type="ECO:0000256" key="4">
    <source>
        <dbReference type="ARBA" id="ARBA00022692"/>
    </source>
</evidence>
<keyword evidence="3" id="KW-1003">Cell membrane</keyword>
<dbReference type="KEGG" id="pgm:PGRAT_23595"/>
<dbReference type="Proteomes" id="UP000029500">
    <property type="component" value="Chromosome"/>
</dbReference>
<feature type="transmembrane region" description="Helical" evidence="7">
    <location>
        <begin position="122"/>
        <end position="142"/>
    </location>
</feature>
<dbReference type="CDD" id="cd06261">
    <property type="entry name" value="TM_PBP2"/>
    <property type="match status" value="1"/>
</dbReference>
<dbReference type="HOGENOM" id="CLU_016047_0_1_9"/>
<dbReference type="InterPro" id="IPR035906">
    <property type="entry name" value="MetI-like_sf"/>
</dbReference>
<sequence>MQATGRFYHHARKCWPLYLMALPGLVFFIVLRYIPLGGSIIAFQDYSLFKGIADSPWVGLKHFKILFDSPDFYRIFANTLILGFLKVVVIFPVPLILALMINEVRAVLLKKGIQTALYIPHFLSWVIIAGIAFDMFSLNGIFNTVRDWFGYGPNLIMQDERYFRWIYVFTSIWREAGWGTIIYLAAISAMDPQIYESATIDGASRMKQIRHITLPLLLPTALVLFLINLGSFLDLGFDQVFTLLTPMTFSVGDIIDTYVYRSGIQEARYSFATAVGLFQAIIGFVLVYVFNRISKKVTGGGLW</sequence>
<evidence type="ECO:0000256" key="1">
    <source>
        <dbReference type="ARBA" id="ARBA00004651"/>
    </source>
</evidence>
<evidence type="ECO:0000259" key="8">
    <source>
        <dbReference type="PROSITE" id="PS50928"/>
    </source>
</evidence>
<feature type="domain" description="ABC transmembrane type-1" evidence="8">
    <location>
        <begin position="76"/>
        <end position="290"/>
    </location>
</feature>
<comment type="similarity">
    <text evidence="7">Belongs to the binding-protein-dependent transport system permease family.</text>
</comment>
<dbReference type="eggNOG" id="COG4209">
    <property type="taxonomic scope" value="Bacteria"/>
</dbReference>
<evidence type="ECO:0000256" key="2">
    <source>
        <dbReference type="ARBA" id="ARBA00022448"/>
    </source>
</evidence>
<protein>
    <submittedName>
        <fullName evidence="9">Protein lplB</fullName>
    </submittedName>
</protein>
<feature type="transmembrane region" description="Helical" evidence="7">
    <location>
        <begin position="162"/>
        <end position="186"/>
    </location>
</feature>
<dbReference type="EMBL" id="CP009287">
    <property type="protein sequence ID" value="AIQ70293.1"/>
    <property type="molecule type" value="Genomic_DNA"/>
</dbReference>
<keyword evidence="6 7" id="KW-0472">Membrane</keyword>
<evidence type="ECO:0000256" key="5">
    <source>
        <dbReference type="ARBA" id="ARBA00022989"/>
    </source>
</evidence>
<gene>
    <name evidence="9" type="ORF">PGRAT_23595</name>
</gene>
<dbReference type="GO" id="GO:0005886">
    <property type="term" value="C:plasma membrane"/>
    <property type="evidence" value="ECO:0007669"/>
    <property type="project" value="UniProtKB-SubCell"/>
</dbReference>
<evidence type="ECO:0000313" key="9">
    <source>
        <dbReference type="EMBL" id="AIQ70293.1"/>
    </source>
</evidence>
<evidence type="ECO:0000313" key="10">
    <source>
        <dbReference type="Proteomes" id="UP000029500"/>
    </source>
</evidence>
<dbReference type="PANTHER" id="PTHR43227">
    <property type="entry name" value="BLL4140 PROTEIN"/>
    <property type="match status" value="1"/>
</dbReference>
<organism evidence="9 10">
    <name type="scientific">Paenibacillus graminis</name>
    <dbReference type="NCBI Taxonomy" id="189425"/>
    <lineage>
        <taxon>Bacteria</taxon>
        <taxon>Bacillati</taxon>
        <taxon>Bacillota</taxon>
        <taxon>Bacilli</taxon>
        <taxon>Bacillales</taxon>
        <taxon>Paenibacillaceae</taxon>
        <taxon>Paenibacillus</taxon>
    </lineage>
</organism>
<dbReference type="AlphaFoldDB" id="A0A089MFM9"/>
<dbReference type="Gene3D" id="1.10.3720.10">
    <property type="entry name" value="MetI-like"/>
    <property type="match status" value="1"/>
</dbReference>
<feature type="transmembrane region" description="Helical" evidence="7">
    <location>
        <begin position="214"/>
        <end position="233"/>
    </location>
</feature>
<dbReference type="OrthoDB" id="9785836at2"/>
<accession>A0A089MFM9</accession>
<feature type="transmembrane region" description="Helical" evidence="7">
    <location>
        <begin position="15"/>
        <end position="34"/>
    </location>
</feature>
<dbReference type="GO" id="GO:0055085">
    <property type="term" value="P:transmembrane transport"/>
    <property type="evidence" value="ECO:0007669"/>
    <property type="project" value="InterPro"/>
</dbReference>
<dbReference type="Pfam" id="PF00528">
    <property type="entry name" value="BPD_transp_1"/>
    <property type="match status" value="1"/>
</dbReference>
<name>A0A089MFM9_9BACL</name>
<evidence type="ECO:0000256" key="3">
    <source>
        <dbReference type="ARBA" id="ARBA00022475"/>
    </source>
</evidence>
<dbReference type="PROSITE" id="PS50928">
    <property type="entry name" value="ABC_TM1"/>
    <property type="match status" value="1"/>
</dbReference>
<keyword evidence="10" id="KW-1185">Reference proteome</keyword>
<evidence type="ECO:0000256" key="7">
    <source>
        <dbReference type="RuleBase" id="RU363032"/>
    </source>
</evidence>
<evidence type="ECO:0000256" key="6">
    <source>
        <dbReference type="ARBA" id="ARBA00023136"/>
    </source>
</evidence>
<dbReference type="InterPro" id="IPR050809">
    <property type="entry name" value="UgpAE/MalFG_permease"/>
</dbReference>
<keyword evidence="5 7" id="KW-1133">Transmembrane helix</keyword>
<reference evidence="9 10" key="1">
    <citation type="submission" date="2014-08" db="EMBL/GenBank/DDBJ databases">
        <title>Comparative genomics of the Paenibacillus odorifer group.</title>
        <authorList>
            <person name="den Bakker H.C."/>
            <person name="Tsai Y.-C."/>
            <person name="Martin N."/>
            <person name="Korlach J."/>
            <person name="Wiedmann M."/>
        </authorList>
    </citation>
    <scope>NUCLEOTIDE SEQUENCE [LARGE SCALE GENOMIC DNA]</scope>
    <source>
        <strain evidence="9 10">DSM 15220</strain>
    </source>
</reference>
<keyword evidence="4 7" id="KW-0812">Transmembrane</keyword>
<dbReference type="RefSeq" id="WP_025705893.1">
    <property type="nucleotide sequence ID" value="NZ_CP009287.1"/>
</dbReference>
<dbReference type="InterPro" id="IPR000515">
    <property type="entry name" value="MetI-like"/>
</dbReference>
<dbReference type="STRING" id="189425.PGRAT_23595"/>
<dbReference type="PANTHER" id="PTHR43227:SF11">
    <property type="entry name" value="BLL4140 PROTEIN"/>
    <property type="match status" value="1"/>
</dbReference>
<feature type="transmembrane region" description="Helical" evidence="7">
    <location>
        <begin position="269"/>
        <end position="290"/>
    </location>
</feature>
<proteinExistence type="inferred from homology"/>
<feature type="transmembrane region" description="Helical" evidence="7">
    <location>
        <begin position="75"/>
        <end position="101"/>
    </location>
</feature>